<sequence>MSLLANRYPSRERYKTDFCLPNAQHQWTTDAINHFLGAILFEEANGKRHYCGHASGQFKDVQKHYHTIYKEILAVKYGISKFDFHLKTKNFIIEMDNSSFPKVLEFHNKLLPNP</sequence>
<reference evidence="10" key="1">
    <citation type="journal article" date="2023" name="Plant J.">
        <title>Genome sequences and population genomics provide insights into the demographic history, inbreeding, and mutation load of two 'living fossil' tree species of Dipteronia.</title>
        <authorList>
            <person name="Feng Y."/>
            <person name="Comes H.P."/>
            <person name="Chen J."/>
            <person name="Zhu S."/>
            <person name="Lu R."/>
            <person name="Zhang X."/>
            <person name="Li P."/>
            <person name="Qiu J."/>
            <person name="Olsen K.M."/>
            <person name="Qiu Y."/>
        </authorList>
    </citation>
    <scope>NUCLEOTIDE SEQUENCE</scope>
    <source>
        <strain evidence="10">KIB01</strain>
    </source>
</reference>
<feature type="domain" description="Reverse transcriptase RNase H-like" evidence="9">
    <location>
        <begin position="23"/>
        <end position="105"/>
    </location>
</feature>
<evidence type="ECO:0000259" key="9">
    <source>
        <dbReference type="Pfam" id="PF17917"/>
    </source>
</evidence>
<gene>
    <name evidence="10" type="ORF">Ddye_005431</name>
</gene>
<evidence type="ECO:0000256" key="6">
    <source>
        <dbReference type="ARBA" id="ARBA00022759"/>
    </source>
</evidence>
<dbReference type="InterPro" id="IPR051320">
    <property type="entry name" value="Viral_Replic_Matur_Polypro"/>
</dbReference>
<dbReference type="AlphaFoldDB" id="A0AAD9XH37"/>
<dbReference type="EMBL" id="JANJYI010000002">
    <property type="protein sequence ID" value="KAK2658898.1"/>
    <property type="molecule type" value="Genomic_DNA"/>
</dbReference>
<comment type="caution">
    <text evidence="10">The sequence shown here is derived from an EMBL/GenBank/DDBJ whole genome shotgun (WGS) entry which is preliminary data.</text>
</comment>
<keyword evidence="2" id="KW-0808">Transferase</keyword>
<dbReference type="PANTHER" id="PTHR33064:SF37">
    <property type="entry name" value="RIBONUCLEASE H"/>
    <property type="match status" value="1"/>
</dbReference>
<keyword evidence="6" id="KW-0255">Endonuclease</keyword>
<proteinExistence type="predicted"/>
<evidence type="ECO:0000256" key="7">
    <source>
        <dbReference type="ARBA" id="ARBA00022801"/>
    </source>
</evidence>
<dbReference type="PANTHER" id="PTHR33064">
    <property type="entry name" value="POL PROTEIN"/>
    <property type="match status" value="1"/>
</dbReference>
<keyword evidence="1" id="KW-0645">Protease</keyword>
<evidence type="ECO:0000313" key="10">
    <source>
        <dbReference type="EMBL" id="KAK2658898.1"/>
    </source>
</evidence>
<evidence type="ECO:0000256" key="4">
    <source>
        <dbReference type="ARBA" id="ARBA00022722"/>
    </source>
</evidence>
<evidence type="ECO:0000256" key="8">
    <source>
        <dbReference type="ARBA" id="ARBA00022918"/>
    </source>
</evidence>
<evidence type="ECO:0000256" key="3">
    <source>
        <dbReference type="ARBA" id="ARBA00022695"/>
    </source>
</evidence>
<evidence type="ECO:0000256" key="2">
    <source>
        <dbReference type="ARBA" id="ARBA00022679"/>
    </source>
</evidence>
<evidence type="ECO:0000256" key="5">
    <source>
        <dbReference type="ARBA" id="ARBA00022750"/>
    </source>
</evidence>
<dbReference type="GO" id="GO:0006508">
    <property type="term" value="P:proteolysis"/>
    <property type="evidence" value="ECO:0007669"/>
    <property type="project" value="UniProtKB-KW"/>
</dbReference>
<keyword evidence="5" id="KW-0064">Aspartyl protease</keyword>
<protein>
    <recommendedName>
        <fullName evidence="9">Reverse transcriptase RNase H-like domain-containing protein</fullName>
    </recommendedName>
</protein>
<dbReference type="GO" id="GO:0004519">
    <property type="term" value="F:endonuclease activity"/>
    <property type="evidence" value="ECO:0007669"/>
    <property type="project" value="UniProtKB-KW"/>
</dbReference>
<dbReference type="SUPFAM" id="SSF56672">
    <property type="entry name" value="DNA/RNA polymerases"/>
    <property type="match status" value="1"/>
</dbReference>
<keyword evidence="3" id="KW-0548">Nucleotidyltransferase</keyword>
<keyword evidence="11" id="KW-1185">Reference proteome</keyword>
<evidence type="ECO:0000313" key="11">
    <source>
        <dbReference type="Proteomes" id="UP001280121"/>
    </source>
</evidence>
<keyword evidence="4" id="KW-0540">Nuclease</keyword>
<keyword evidence="8" id="KW-0695">RNA-directed DNA polymerase</keyword>
<keyword evidence="7" id="KW-0378">Hydrolase</keyword>
<dbReference type="GO" id="GO:0003964">
    <property type="term" value="F:RNA-directed DNA polymerase activity"/>
    <property type="evidence" value="ECO:0007669"/>
    <property type="project" value="UniProtKB-KW"/>
</dbReference>
<dbReference type="Proteomes" id="UP001280121">
    <property type="component" value="Unassembled WGS sequence"/>
</dbReference>
<accession>A0AAD9XH37</accession>
<name>A0AAD9XH37_9ROSI</name>
<organism evidence="10 11">
    <name type="scientific">Dipteronia dyeriana</name>
    <dbReference type="NCBI Taxonomy" id="168575"/>
    <lineage>
        <taxon>Eukaryota</taxon>
        <taxon>Viridiplantae</taxon>
        <taxon>Streptophyta</taxon>
        <taxon>Embryophyta</taxon>
        <taxon>Tracheophyta</taxon>
        <taxon>Spermatophyta</taxon>
        <taxon>Magnoliopsida</taxon>
        <taxon>eudicotyledons</taxon>
        <taxon>Gunneridae</taxon>
        <taxon>Pentapetalae</taxon>
        <taxon>rosids</taxon>
        <taxon>malvids</taxon>
        <taxon>Sapindales</taxon>
        <taxon>Sapindaceae</taxon>
        <taxon>Hippocastanoideae</taxon>
        <taxon>Acereae</taxon>
        <taxon>Dipteronia</taxon>
    </lineage>
</organism>
<dbReference type="GO" id="GO:0004190">
    <property type="term" value="F:aspartic-type endopeptidase activity"/>
    <property type="evidence" value="ECO:0007669"/>
    <property type="project" value="UniProtKB-KW"/>
</dbReference>
<dbReference type="Pfam" id="PF17917">
    <property type="entry name" value="RT_RNaseH"/>
    <property type="match status" value="1"/>
</dbReference>
<dbReference type="InterPro" id="IPR041373">
    <property type="entry name" value="RT_RNaseH"/>
</dbReference>
<dbReference type="InterPro" id="IPR043502">
    <property type="entry name" value="DNA/RNA_pol_sf"/>
</dbReference>
<evidence type="ECO:0000256" key="1">
    <source>
        <dbReference type="ARBA" id="ARBA00022670"/>
    </source>
</evidence>